<reference evidence="2 3" key="1">
    <citation type="submission" date="2017-06" db="EMBL/GenBank/DDBJ databases">
        <authorList>
            <person name="Kim H.J."/>
            <person name="Triplett B.A."/>
        </authorList>
    </citation>
    <scope>NUCLEOTIDE SEQUENCE [LARGE SCALE GENOMIC DNA]</scope>
    <source>
        <strain evidence="2 3">CGMCC 4.2132</strain>
    </source>
</reference>
<dbReference type="AlphaFoldDB" id="A0A239JBX0"/>
<feature type="non-terminal residue" evidence="2">
    <location>
        <position position="163"/>
    </location>
</feature>
<name>A0A239JBX0_9ACTN</name>
<dbReference type="RefSeq" id="WP_179282158.1">
    <property type="nucleotide sequence ID" value="NZ_FZOD01000022.1"/>
</dbReference>
<dbReference type="Proteomes" id="UP000198282">
    <property type="component" value="Unassembled WGS sequence"/>
</dbReference>
<feature type="region of interest" description="Disordered" evidence="1">
    <location>
        <begin position="85"/>
        <end position="163"/>
    </location>
</feature>
<sequence length="163" mass="17024">MNSKAQLALAVAAGYALGRRQKLKLALALAMAGATGRMGTSQRKLLQQGIKTLSSSPELEKITAGVRDGLLEAGKAAAVAAASKQINSLSTRLSDRAESLRNPSRSDDDADDADDAEEAEGGRANGKAKPQKAASKSRSAERPKSTKKSTASDDDEEPLDDEE</sequence>
<protein>
    <submittedName>
        <fullName evidence="2">Uncharacterized protein</fullName>
    </submittedName>
</protein>
<feature type="compositionally biased region" description="Basic and acidic residues" evidence="1">
    <location>
        <begin position="93"/>
        <end position="107"/>
    </location>
</feature>
<gene>
    <name evidence="2" type="ORF">SAMN05216276_102249</name>
</gene>
<keyword evidence="3" id="KW-1185">Reference proteome</keyword>
<feature type="compositionally biased region" description="Acidic residues" evidence="1">
    <location>
        <begin position="108"/>
        <end position="119"/>
    </location>
</feature>
<evidence type="ECO:0000256" key="1">
    <source>
        <dbReference type="SAM" id="MobiDB-lite"/>
    </source>
</evidence>
<evidence type="ECO:0000313" key="2">
    <source>
        <dbReference type="EMBL" id="SNT03102.1"/>
    </source>
</evidence>
<accession>A0A239JBX0</accession>
<organism evidence="2 3">
    <name type="scientific">Streptosporangium subroseum</name>
    <dbReference type="NCBI Taxonomy" id="106412"/>
    <lineage>
        <taxon>Bacteria</taxon>
        <taxon>Bacillati</taxon>
        <taxon>Actinomycetota</taxon>
        <taxon>Actinomycetes</taxon>
        <taxon>Streptosporangiales</taxon>
        <taxon>Streptosporangiaceae</taxon>
        <taxon>Streptosporangium</taxon>
    </lineage>
</organism>
<evidence type="ECO:0000313" key="3">
    <source>
        <dbReference type="Proteomes" id="UP000198282"/>
    </source>
</evidence>
<dbReference type="EMBL" id="FZOD01000022">
    <property type="protein sequence ID" value="SNT03102.1"/>
    <property type="molecule type" value="Genomic_DNA"/>
</dbReference>
<proteinExistence type="predicted"/>
<feature type="compositionally biased region" description="Acidic residues" evidence="1">
    <location>
        <begin position="152"/>
        <end position="163"/>
    </location>
</feature>